<accession>A0ABS4BBI7</accession>
<dbReference type="InterPro" id="IPR015315">
    <property type="entry name" value="DUF1963"/>
</dbReference>
<dbReference type="PANTHER" id="PTHR36436:SF6">
    <property type="entry name" value="SLL5081 PROTEIN"/>
    <property type="match status" value="1"/>
</dbReference>
<keyword evidence="2" id="KW-1185">Reference proteome</keyword>
<comment type="caution">
    <text evidence="1">The sequence shown here is derived from an EMBL/GenBank/DDBJ whole genome shotgun (WGS) entry which is preliminary data.</text>
</comment>
<name>A0ABS4BBI7_9HYPH</name>
<dbReference type="SUPFAM" id="SSF103032">
    <property type="entry name" value="Hypothetical protein YwqG"/>
    <property type="match status" value="1"/>
</dbReference>
<dbReference type="PANTHER" id="PTHR36436">
    <property type="entry name" value="SLL5081 PROTEIN"/>
    <property type="match status" value="1"/>
</dbReference>
<dbReference type="InterPro" id="IPR035948">
    <property type="entry name" value="YwqG-like_sf"/>
</dbReference>
<dbReference type="RefSeq" id="WP_209592520.1">
    <property type="nucleotide sequence ID" value="NZ_JAGJCF010000001.1"/>
</dbReference>
<dbReference type="Proteomes" id="UP000678276">
    <property type="component" value="Unassembled WGS sequence"/>
</dbReference>
<dbReference type="EMBL" id="JAGJCF010000001">
    <property type="protein sequence ID" value="MBP0614118.1"/>
    <property type="molecule type" value="Genomic_DNA"/>
</dbReference>
<sequence length="514" mass="56534">MEKVETEEFSVIRGQYFEAVTVVAGAISFKREPEELFSPQMSVWTSDPDEAMSPSERLSTTLQHYDPSQIERRAVTFGGMSGEFSRIDDQLKDYETDESRPWYRLRVLLVSSDGSTWYHATAMAGDQDLPLVQAELDRALHSITVKVTGERAVEVRAKARDEMNAVYARMAEQARADRERIDAGGSVTAKVAPPAKDVEATFDTAVAFAGVTDKREALRRIAMPTLTLIEAGRSDPDLVGRSRVGGGPDLPEGAEWPRDASGFHLNFLAQIDLTDLPDLCEDLPSSGLLSFFSGTDLTDGTVFFTPSVKPLVAHELREDVEEISIAAMRMVCWDGDAGRLVPETTEDGDLSIVSDPFGRMTFLRKGEPVIVLASEYEISRSRQSLRFGRSLTVPFGIPDTVPEAYLEAGLEDPADFCIALADAFKLGDGPQQQMFGVTGVRELSAHQQNAVDHARRSGRQDLTSPSDWFILFKIASGGEAGFSFSDHGDFIFMANRQATRKGDFSHVYAFVESG</sequence>
<evidence type="ECO:0000313" key="1">
    <source>
        <dbReference type="EMBL" id="MBP0614118.1"/>
    </source>
</evidence>
<dbReference type="Pfam" id="PF09234">
    <property type="entry name" value="DUF1963"/>
    <property type="match status" value="1"/>
</dbReference>
<reference evidence="1 2" key="1">
    <citation type="submission" date="2021-04" db="EMBL/GenBank/DDBJ databases">
        <title>Whole genome sequence of Jiella sp. KSK16Y-1.</title>
        <authorList>
            <person name="Tuo L."/>
        </authorList>
    </citation>
    <scope>NUCLEOTIDE SEQUENCE [LARGE SCALE GENOMIC DNA]</scope>
    <source>
        <strain evidence="1 2">KSK16Y-1</strain>
    </source>
</reference>
<gene>
    <name evidence="1" type="ORF">J6595_00760</name>
</gene>
<organism evidence="1 2">
    <name type="scientific">Jiella mangrovi</name>
    <dbReference type="NCBI Taxonomy" id="2821407"/>
    <lineage>
        <taxon>Bacteria</taxon>
        <taxon>Pseudomonadati</taxon>
        <taxon>Pseudomonadota</taxon>
        <taxon>Alphaproteobacteria</taxon>
        <taxon>Hyphomicrobiales</taxon>
        <taxon>Aurantimonadaceae</taxon>
        <taxon>Jiella</taxon>
    </lineage>
</organism>
<protein>
    <submittedName>
        <fullName evidence="1">DUF1963 domain-containing protein</fullName>
    </submittedName>
</protein>
<evidence type="ECO:0000313" key="2">
    <source>
        <dbReference type="Proteomes" id="UP000678276"/>
    </source>
</evidence>
<proteinExistence type="predicted"/>
<dbReference type="Gene3D" id="2.30.320.10">
    <property type="entry name" value="YwqG-like"/>
    <property type="match status" value="1"/>
</dbReference>